<evidence type="ECO:0000313" key="11">
    <source>
        <dbReference type="EMBL" id="WOC31204.1"/>
    </source>
</evidence>
<sequence>MTAVGIDLCEIPRIRRSMRNPRFCSRILGRQEYAQLQKRGFPAQSVAASFCAKEAFAKAMGTGLRGFLLSEVELLRAESGAPYLHLSGRAAVLAADWTFSVSVTHTAGLAAAVVVGEQKEGERHSGTDLLGDGGIGRTRTPERKQ</sequence>
<protein>
    <recommendedName>
        <fullName evidence="8">Holo-[acyl-carrier-protein] synthase</fullName>
        <shortName evidence="8">Holo-ACP synthase</shortName>
        <ecNumber evidence="8">2.7.8.7</ecNumber>
    </recommendedName>
    <alternativeName>
        <fullName evidence="8">4'-phosphopantetheinyl transferase AcpS</fullName>
    </alternativeName>
</protein>
<dbReference type="GO" id="GO:0008897">
    <property type="term" value="F:holo-[acyl-carrier-protein] synthase activity"/>
    <property type="evidence" value="ECO:0007669"/>
    <property type="project" value="UniProtKB-UniRule"/>
</dbReference>
<dbReference type="EMBL" id="CP135996">
    <property type="protein sequence ID" value="WOC31204.1"/>
    <property type="molecule type" value="Genomic_DNA"/>
</dbReference>
<evidence type="ECO:0000256" key="9">
    <source>
        <dbReference type="SAM" id="MobiDB-lite"/>
    </source>
</evidence>
<dbReference type="Pfam" id="PF01648">
    <property type="entry name" value="ACPS"/>
    <property type="match status" value="1"/>
</dbReference>
<dbReference type="InterPro" id="IPR037143">
    <property type="entry name" value="4-PPantetheinyl_Trfase_dom_sf"/>
</dbReference>
<feature type="binding site" evidence="8">
    <location>
        <position position="7"/>
    </location>
    <ligand>
        <name>Mg(2+)</name>
        <dbReference type="ChEBI" id="CHEBI:18420"/>
    </ligand>
</feature>
<evidence type="ECO:0000259" key="10">
    <source>
        <dbReference type="Pfam" id="PF01648"/>
    </source>
</evidence>
<evidence type="ECO:0000256" key="5">
    <source>
        <dbReference type="ARBA" id="ARBA00022842"/>
    </source>
</evidence>
<keyword evidence="12" id="KW-1185">Reference proteome</keyword>
<gene>
    <name evidence="8 11" type="primary">acpS</name>
    <name evidence="11" type="ORF">PXC00_08185</name>
</gene>
<dbReference type="EC" id="2.7.8.7" evidence="8"/>
<dbReference type="NCBIfam" id="TIGR00556">
    <property type="entry name" value="pantethn_trn"/>
    <property type="match status" value="1"/>
</dbReference>
<name>A0AA97D6E3_9FIRM</name>
<evidence type="ECO:0000256" key="1">
    <source>
        <dbReference type="ARBA" id="ARBA00022516"/>
    </source>
</evidence>
<evidence type="ECO:0000256" key="3">
    <source>
        <dbReference type="ARBA" id="ARBA00022723"/>
    </source>
</evidence>
<evidence type="ECO:0000256" key="6">
    <source>
        <dbReference type="ARBA" id="ARBA00023098"/>
    </source>
</evidence>
<comment type="subcellular location">
    <subcellularLocation>
        <location evidence="8">Cytoplasm</location>
    </subcellularLocation>
</comment>
<dbReference type="Gene3D" id="3.90.470.20">
    <property type="entry name" value="4'-phosphopantetheinyl transferase domain"/>
    <property type="match status" value="1"/>
</dbReference>
<feature type="binding site" evidence="8">
    <location>
        <position position="54"/>
    </location>
    <ligand>
        <name>Mg(2+)</name>
        <dbReference type="ChEBI" id="CHEBI:18420"/>
    </ligand>
</feature>
<dbReference type="InterPro" id="IPR008278">
    <property type="entry name" value="4-PPantetheinyl_Trfase_dom"/>
</dbReference>
<evidence type="ECO:0000313" key="12">
    <source>
        <dbReference type="Proteomes" id="UP001300604"/>
    </source>
</evidence>
<comment type="cofactor">
    <cofactor evidence="8">
        <name>Mg(2+)</name>
        <dbReference type="ChEBI" id="CHEBI:18420"/>
    </cofactor>
</comment>
<dbReference type="RefSeq" id="WP_275843991.1">
    <property type="nucleotide sequence ID" value="NZ_CP135996.1"/>
</dbReference>
<dbReference type="Proteomes" id="UP001300604">
    <property type="component" value="Chromosome"/>
</dbReference>
<keyword evidence="7 8" id="KW-0275">Fatty acid biosynthesis</keyword>
<dbReference type="GO" id="GO:0005737">
    <property type="term" value="C:cytoplasm"/>
    <property type="evidence" value="ECO:0007669"/>
    <property type="project" value="UniProtKB-SubCell"/>
</dbReference>
<dbReference type="GO" id="GO:0006633">
    <property type="term" value="P:fatty acid biosynthetic process"/>
    <property type="evidence" value="ECO:0007669"/>
    <property type="project" value="UniProtKB-UniRule"/>
</dbReference>
<proteinExistence type="inferred from homology"/>
<comment type="catalytic activity">
    <reaction evidence="8">
        <text>apo-[ACP] + CoA = holo-[ACP] + adenosine 3',5'-bisphosphate + H(+)</text>
        <dbReference type="Rhea" id="RHEA:12068"/>
        <dbReference type="Rhea" id="RHEA-COMP:9685"/>
        <dbReference type="Rhea" id="RHEA-COMP:9690"/>
        <dbReference type="ChEBI" id="CHEBI:15378"/>
        <dbReference type="ChEBI" id="CHEBI:29999"/>
        <dbReference type="ChEBI" id="CHEBI:57287"/>
        <dbReference type="ChEBI" id="CHEBI:58343"/>
        <dbReference type="ChEBI" id="CHEBI:64479"/>
        <dbReference type="EC" id="2.7.8.7"/>
    </reaction>
</comment>
<keyword evidence="4 8" id="KW-0276">Fatty acid metabolism</keyword>
<feature type="domain" description="4'-phosphopantetheinyl transferase" evidence="10">
    <location>
        <begin position="3"/>
        <end position="94"/>
    </location>
</feature>
<keyword evidence="2 8" id="KW-0808">Transferase</keyword>
<evidence type="ECO:0000256" key="4">
    <source>
        <dbReference type="ARBA" id="ARBA00022832"/>
    </source>
</evidence>
<keyword evidence="3 8" id="KW-0479">Metal-binding</keyword>
<dbReference type="NCBIfam" id="TIGR00516">
    <property type="entry name" value="acpS"/>
    <property type="match status" value="1"/>
</dbReference>
<reference evidence="12" key="2">
    <citation type="submission" date="2024-06" db="EMBL/GenBank/DDBJ databases">
        <title>Caproicibacterium argilliputei sp. nov, a novel caproic acid producing anaerobic bacterium isolated from pit mud.</title>
        <authorList>
            <person name="Zeng C."/>
        </authorList>
    </citation>
    <scope>NUCLEOTIDE SEQUENCE [LARGE SCALE GENOMIC DNA]</scope>
    <source>
        <strain evidence="12">ZCY20-5</strain>
    </source>
</reference>
<dbReference type="GO" id="GO:0000287">
    <property type="term" value="F:magnesium ion binding"/>
    <property type="evidence" value="ECO:0007669"/>
    <property type="project" value="UniProtKB-UniRule"/>
</dbReference>
<comment type="similarity">
    <text evidence="8">Belongs to the P-Pant transferase superfamily. AcpS family.</text>
</comment>
<reference evidence="12" key="3">
    <citation type="submission" date="2024-06" db="EMBL/GenBank/DDBJ databases">
        <authorList>
            <person name="Zeng C."/>
        </authorList>
    </citation>
    <scope>NUCLEOTIDE SEQUENCE [LARGE SCALE GENOMIC DNA]</scope>
    <source>
        <strain evidence="12">ZCY20-5</strain>
    </source>
</reference>
<keyword evidence="5 8" id="KW-0460">Magnesium</keyword>
<accession>A0AA97D6E3</accession>
<keyword evidence="1 8" id="KW-0444">Lipid biosynthesis</keyword>
<evidence type="ECO:0000256" key="7">
    <source>
        <dbReference type="ARBA" id="ARBA00023160"/>
    </source>
</evidence>
<dbReference type="HAMAP" id="MF_00101">
    <property type="entry name" value="AcpS"/>
    <property type="match status" value="1"/>
</dbReference>
<feature type="region of interest" description="Disordered" evidence="9">
    <location>
        <begin position="120"/>
        <end position="145"/>
    </location>
</feature>
<dbReference type="InterPro" id="IPR004568">
    <property type="entry name" value="Ppantetheine-prot_Trfase_dom"/>
</dbReference>
<reference evidence="11 12" key="1">
    <citation type="submission" date="2024-06" db="EMBL/GenBank/DDBJ databases">
        <title>Caproicibacterium argilliputei sp. nov, a novel caproic acid producing anaerobic bacterium isolated from pit mud.</title>
        <authorList>
            <person name="Xia S."/>
        </authorList>
    </citation>
    <scope>NUCLEOTIDE SEQUENCE [LARGE SCALE GENOMIC DNA]</scope>
    <source>
        <strain evidence="11 12">ZCY20-5</strain>
    </source>
</reference>
<dbReference type="AlphaFoldDB" id="A0AA97D6E3"/>
<dbReference type="KEGG" id="carl:PXC00_08185"/>
<keyword evidence="8" id="KW-0963">Cytoplasm</keyword>
<organism evidence="11 12">
    <name type="scientific">Caproicibacterium argilliputei</name>
    <dbReference type="NCBI Taxonomy" id="3030016"/>
    <lineage>
        <taxon>Bacteria</taxon>
        <taxon>Bacillati</taxon>
        <taxon>Bacillota</taxon>
        <taxon>Clostridia</taxon>
        <taxon>Eubacteriales</taxon>
        <taxon>Oscillospiraceae</taxon>
        <taxon>Caproicibacterium</taxon>
    </lineage>
</organism>
<comment type="function">
    <text evidence="8">Transfers the 4'-phosphopantetheine moiety from coenzyme A to a Ser of acyl-carrier-protein.</text>
</comment>
<evidence type="ECO:0000256" key="2">
    <source>
        <dbReference type="ARBA" id="ARBA00022679"/>
    </source>
</evidence>
<dbReference type="SUPFAM" id="SSF56214">
    <property type="entry name" value="4'-phosphopantetheinyl transferase"/>
    <property type="match status" value="1"/>
</dbReference>
<keyword evidence="6 8" id="KW-0443">Lipid metabolism</keyword>
<dbReference type="InterPro" id="IPR002582">
    <property type="entry name" value="ACPS"/>
</dbReference>
<evidence type="ECO:0000256" key="8">
    <source>
        <dbReference type="HAMAP-Rule" id="MF_00101"/>
    </source>
</evidence>